<dbReference type="RefSeq" id="WP_002976221.1">
    <property type="nucleotide sequence ID" value="NZ_CP068486.1"/>
</dbReference>
<protein>
    <recommendedName>
        <fullName evidence="2">DUF6759 domain-containing protein</fullName>
    </recommendedName>
</protein>
<evidence type="ECO:0000313" key="4">
    <source>
        <dbReference type="Proteomes" id="UP000279227"/>
    </source>
</evidence>
<dbReference type="Proteomes" id="UP000279227">
    <property type="component" value="Chromosome"/>
</dbReference>
<gene>
    <name evidence="3" type="ORF">NCTC11432_02878</name>
</gene>
<sequence length="233" mass="26827">MKRKRLIVLFLIFTFLFPNLISAQKKRNKDILKSIDIKEIEEYIKNTHPDDPKKSVLKPKLIALKNAEWTKGARTAKPMEARPVISDIPKNIMRNPNSDDAEEFKKLIAETSSEHKEKTVKLLNAMFNEDITRKEAILLFKNNSDCNIVLRVEGKDYYNLAVPAHGENFIVINKGSYTLSSNICDIKYFSQKDIKKSIFVTVDSPKTAEIENSTTEKDEVQNKKPSNKRKIKK</sequence>
<evidence type="ECO:0000259" key="2">
    <source>
        <dbReference type="Pfam" id="PF20545"/>
    </source>
</evidence>
<dbReference type="STRING" id="525257.HMPREF0204_11590"/>
<accession>A0A448B412</accession>
<organism evidence="3 4">
    <name type="scientific">Chryseobacterium gleum</name>
    <name type="common">Flavobacterium gleum</name>
    <dbReference type="NCBI Taxonomy" id="250"/>
    <lineage>
        <taxon>Bacteria</taxon>
        <taxon>Pseudomonadati</taxon>
        <taxon>Bacteroidota</taxon>
        <taxon>Flavobacteriia</taxon>
        <taxon>Flavobacteriales</taxon>
        <taxon>Weeksellaceae</taxon>
        <taxon>Chryseobacterium group</taxon>
        <taxon>Chryseobacterium</taxon>
    </lineage>
</organism>
<dbReference type="AlphaFoldDB" id="A0A448B412"/>
<feature type="domain" description="DUF6759" evidence="2">
    <location>
        <begin position="113"/>
        <end position="203"/>
    </location>
</feature>
<feature type="compositionally biased region" description="Basic and acidic residues" evidence="1">
    <location>
        <begin position="210"/>
        <end position="222"/>
    </location>
</feature>
<dbReference type="EMBL" id="LR134289">
    <property type="protein sequence ID" value="VEE08823.1"/>
    <property type="molecule type" value="Genomic_DNA"/>
</dbReference>
<dbReference type="InterPro" id="IPR046647">
    <property type="entry name" value="DUF6759"/>
</dbReference>
<evidence type="ECO:0000313" key="3">
    <source>
        <dbReference type="EMBL" id="VEE08823.1"/>
    </source>
</evidence>
<proteinExistence type="predicted"/>
<name>A0A448B412_CHRGE</name>
<dbReference type="Pfam" id="PF20545">
    <property type="entry name" value="DUF6759"/>
    <property type="match status" value="1"/>
</dbReference>
<dbReference type="GeneID" id="93020051"/>
<evidence type="ECO:0000256" key="1">
    <source>
        <dbReference type="SAM" id="MobiDB-lite"/>
    </source>
</evidence>
<dbReference type="KEGG" id="cgle:NCTC11432_02878"/>
<reference evidence="3 4" key="1">
    <citation type="submission" date="2018-12" db="EMBL/GenBank/DDBJ databases">
        <authorList>
            <consortium name="Pathogen Informatics"/>
        </authorList>
    </citation>
    <scope>NUCLEOTIDE SEQUENCE [LARGE SCALE GENOMIC DNA]</scope>
    <source>
        <strain evidence="3 4">NCTC11432</strain>
    </source>
</reference>
<feature type="region of interest" description="Disordered" evidence="1">
    <location>
        <begin position="210"/>
        <end position="233"/>
    </location>
</feature>